<protein>
    <recommendedName>
        <fullName evidence="5">Myb/SANT-like domain-containing protein</fullName>
    </recommendedName>
</protein>
<evidence type="ECO:0000313" key="2">
    <source>
        <dbReference type="EMBL" id="KEH33587.1"/>
    </source>
</evidence>
<dbReference type="PANTHER" id="PTHR31704">
    <property type="entry name" value="MYB/SANT-LIKE DNA-BINDING DOMAIN PROTEIN-RELATED"/>
    <property type="match status" value="1"/>
</dbReference>
<dbReference type="Proteomes" id="UP000002051">
    <property type="component" value="Chromosome 3"/>
</dbReference>
<reference evidence="2 4" key="2">
    <citation type="journal article" date="2014" name="BMC Genomics">
        <title>An improved genome release (version Mt4.0) for the model legume Medicago truncatula.</title>
        <authorList>
            <person name="Tang H."/>
            <person name="Krishnakumar V."/>
            <person name="Bidwell S."/>
            <person name="Rosen B."/>
            <person name="Chan A."/>
            <person name="Zhou S."/>
            <person name="Gentzbittel L."/>
            <person name="Childs K.L."/>
            <person name="Yandell M."/>
            <person name="Gundlach H."/>
            <person name="Mayer K.F."/>
            <person name="Schwartz D.C."/>
            <person name="Town C.D."/>
        </authorList>
    </citation>
    <scope>GENOME REANNOTATION</scope>
    <source>
        <strain evidence="2">A17</strain>
        <strain evidence="3 4">cv. Jemalong A17</strain>
    </source>
</reference>
<gene>
    <name evidence="2" type="ordered locus">MTR_3g448480</name>
</gene>
<feature type="region of interest" description="Disordered" evidence="1">
    <location>
        <begin position="1"/>
        <end position="22"/>
    </location>
</feature>
<dbReference type="EMBL" id="CM001219">
    <property type="protein sequence ID" value="KEH33587.1"/>
    <property type="molecule type" value="Genomic_DNA"/>
</dbReference>
<accession>A0A072UVD7</accession>
<reference evidence="2 4" key="1">
    <citation type="journal article" date="2011" name="Nature">
        <title>The Medicago genome provides insight into the evolution of rhizobial symbioses.</title>
        <authorList>
            <person name="Young N.D."/>
            <person name="Debelle F."/>
            <person name="Oldroyd G.E."/>
            <person name="Geurts R."/>
            <person name="Cannon S.B."/>
            <person name="Udvardi M.K."/>
            <person name="Benedito V.A."/>
            <person name="Mayer K.F."/>
            <person name="Gouzy J."/>
            <person name="Schoof H."/>
            <person name="Van de Peer Y."/>
            <person name="Proost S."/>
            <person name="Cook D.R."/>
            <person name="Meyers B.C."/>
            <person name="Spannagl M."/>
            <person name="Cheung F."/>
            <person name="De Mita S."/>
            <person name="Krishnakumar V."/>
            <person name="Gundlach H."/>
            <person name="Zhou S."/>
            <person name="Mudge J."/>
            <person name="Bharti A.K."/>
            <person name="Murray J.D."/>
            <person name="Naoumkina M.A."/>
            <person name="Rosen B."/>
            <person name="Silverstein K.A."/>
            <person name="Tang H."/>
            <person name="Rombauts S."/>
            <person name="Zhao P.X."/>
            <person name="Zhou P."/>
            <person name="Barbe V."/>
            <person name="Bardou P."/>
            <person name="Bechner M."/>
            <person name="Bellec A."/>
            <person name="Berger A."/>
            <person name="Berges H."/>
            <person name="Bidwell S."/>
            <person name="Bisseling T."/>
            <person name="Choisne N."/>
            <person name="Couloux A."/>
            <person name="Denny R."/>
            <person name="Deshpande S."/>
            <person name="Dai X."/>
            <person name="Doyle J.J."/>
            <person name="Dudez A.M."/>
            <person name="Farmer A.D."/>
            <person name="Fouteau S."/>
            <person name="Franken C."/>
            <person name="Gibelin C."/>
            <person name="Gish J."/>
            <person name="Goldstein S."/>
            <person name="Gonzalez A.J."/>
            <person name="Green P.J."/>
            <person name="Hallab A."/>
            <person name="Hartog M."/>
            <person name="Hua A."/>
            <person name="Humphray S.J."/>
            <person name="Jeong D.H."/>
            <person name="Jing Y."/>
            <person name="Jocker A."/>
            <person name="Kenton S.M."/>
            <person name="Kim D.J."/>
            <person name="Klee K."/>
            <person name="Lai H."/>
            <person name="Lang C."/>
            <person name="Lin S."/>
            <person name="Macmil S.L."/>
            <person name="Magdelenat G."/>
            <person name="Matthews L."/>
            <person name="McCorrison J."/>
            <person name="Monaghan E.L."/>
            <person name="Mun J.H."/>
            <person name="Najar F.Z."/>
            <person name="Nicholson C."/>
            <person name="Noirot C."/>
            <person name="O'Bleness M."/>
            <person name="Paule C.R."/>
            <person name="Poulain J."/>
            <person name="Prion F."/>
            <person name="Qin B."/>
            <person name="Qu C."/>
            <person name="Retzel E.F."/>
            <person name="Riddle C."/>
            <person name="Sallet E."/>
            <person name="Samain S."/>
            <person name="Samson N."/>
            <person name="Sanders I."/>
            <person name="Saurat O."/>
            <person name="Scarpelli C."/>
            <person name="Schiex T."/>
            <person name="Segurens B."/>
            <person name="Severin A.J."/>
            <person name="Sherrier D.J."/>
            <person name="Shi R."/>
            <person name="Sims S."/>
            <person name="Singer S.R."/>
            <person name="Sinharoy S."/>
            <person name="Sterck L."/>
            <person name="Viollet A."/>
            <person name="Wang B.B."/>
            <person name="Wang K."/>
            <person name="Wang M."/>
            <person name="Wang X."/>
            <person name="Warfsmann J."/>
            <person name="Weissenbach J."/>
            <person name="White D.D."/>
            <person name="White J.D."/>
            <person name="Wiley G.B."/>
            <person name="Wincker P."/>
            <person name="Xing Y."/>
            <person name="Yang L."/>
            <person name="Yao Z."/>
            <person name="Ying F."/>
            <person name="Zhai J."/>
            <person name="Zhou L."/>
            <person name="Zuber A."/>
            <person name="Denarie J."/>
            <person name="Dixon R.A."/>
            <person name="May G.D."/>
            <person name="Schwartz D.C."/>
            <person name="Rogers J."/>
            <person name="Quetier F."/>
            <person name="Town C.D."/>
            <person name="Roe B.A."/>
        </authorList>
    </citation>
    <scope>NUCLEOTIDE SEQUENCE [LARGE SCALE GENOMIC DNA]</scope>
    <source>
        <strain evidence="2">A17</strain>
        <strain evidence="3 4">cv. Jemalong A17</strain>
    </source>
</reference>
<evidence type="ECO:0000313" key="4">
    <source>
        <dbReference type="Proteomes" id="UP000002051"/>
    </source>
</evidence>
<organism evidence="2 4">
    <name type="scientific">Medicago truncatula</name>
    <name type="common">Barrel medic</name>
    <name type="synonym">Medicago tribuloides</name>
    <dbReference type="NCBI Taxonomy" id="3880"/>
    <lineage>
        <taxon>Eukaryota</taxon>
        <taxon>Viridiplantae</taxon>
        <taxon>Streptophyta</taxon>
        <taxon>Embryophyta</taxon>
        <taxon>Tracheophyta</taxon>
        <taxon>Spermatophyta</taxon>
        <taxon>Magnoliopsida</taxon>
        <taxon>eudicotyledons</taxon>
        <taxon>Gunneridae</taxon>
        <taxon>Pentapetalae</taxon>
        <taxon>rosids</taxon>
        <taxon>fabids</taxon>
        <taxon>Fabales</taxon>
        <taxon>Fabaceae</taxon>
        <taxon>Papilionoideae</taxon>
        <taxon>50 kb inversion clade</taxon>
        <taxon>NPAAA clade</taxon>
        <taxon>Hologalegina</taxon>
        <taxon>IRL clade</taxon>
        <taxon>Trifolieae</taxon>
        <taxon>Medicago</taxon>
    </lineage>
</organism>
<evidence type="ECO:0008006" key="5">
    <source>
        <dbReference type="Google" id="ProtNLM"/>
    </source>
</evidence>
<dbReference type="PANTHER" id="PTHR31704:SF49">
    <property type="entry name" value="MYB_SANT-LIKE DOMAIN-CONTAINING PROTEIN"/>
    <property type="match status" value="1"/>
</dbReference>
<evidence type="ECO:0000313" key="3">
    <source>
        <dbReference type="EnsemblPlants" id="KEH33587"/>
    </source>
</evidence>
<dbReference type="EnsemblPlants" id="KEH33587">
    <property type="protein sequence ID" value="KEH33587"/>
    <property type="gene ID" value="MTR_3g448480"/>
</dbReference>
<dbReference type="HOGENOM" id="CLU_060020_4_0_1"/>
<sequence length="137" mass="15918">MDTLNRKVSANHPSTNDEGQTSNASIRDLKVTYYFVKACLDQVTNGEHVGTCFTKKGWQVKNMYDSLRKEWKVWYNLFGKVIRLGWNFEKNIVDENPQYAKFRDKRLRFAHQLTTHFKDVMANGEQAWAPSSGVLPN</sequence>
<evidence type="ECO:0000256" key="1">
    <source>
        <dbReference type="SAM" id="MobiDB-lite"/>
    </source>
</evidence>
<proteinExistence type="predicted"/>
<reference evidence="3" key="3">
    <citation type="submission" date="2015-04" db="UniProtKB">
        <authorList>
            <consortium name="EnsemblPlants"/>
        </authorList>
    </citation>
    <scope>IDENTIFICATION</scope>
    <source>
        <strain evidence="3">cv. Jemalong A17</strain>
    </source>
</reference>
<name>A0A072UVD7_MEDTR</name>
<keyword evidence="4" id="KW-1185">Reference proteome</keyword>
<dbReference type="AlphaFoldDB" id="A0A072UVD7"/>